<evidence type="ECO:0000256" key="10">
    <source>
        <dbReference type="ARBA" id="ARBA00023160"/>
    </source>
</evidence>
<comment type="caution">
    <text evidence="17">The sequence shown here is derived from an EMBL/GenBank/DDBJ whole genome shotgun (WGS) entry which is preliminary data.</text>
</comment>
<evidence type="ECO:0000256" key="13">
    <source>
        <dbReference type="ARBA" id="ARBA00042123"/>
    </source>
</evidence>
<evidence type="ECO:0000256" key="8">
    <source>
        <dbReference type="ARBA" id="ARBA00023098"/>
    </source>
</evidence>
<evidence type="ECO:0000256" key="14">
    <source>
        <dbReference type="ARBA" id="ARBA00048843"/>
    </source>
</evidence>
<dbReference type="GO" id="GO:0008270">
    <property type="term" value="F:zinc ion binding"/>
    <property type="evidence" value="ECO:0007669"/>
    <property type="project" value="InterPro"/>
</dbReference>
<keyword evidence="15" id="KW-0479">Metal-binding</keyword>
<evidence type="ECO:0000256" key="4">
    <source>
        <dbReference type="ARBA" id="ARBA00022832"/>
    </source>
</evidence>
<evidence type="ECO:0000256" key="7">
    <source>
        <dbReference type="ARBA" id="ARBA00023002"/>
    </source>
</evidence>
<keyword evidence="9" id="KW-0496">Mitochondrion</keyword>
<dbReference type="Pfam" id="PF00107">
    <property type="entry name" value="ADH_zinc_N"/>
    <property type="match status" value="1"/>
</dbReference>
<keyword evidence="7" id="KW-0560">Oxidoreductase</keyword>
<dbReference type="AlphaFoldDB" id="A0AAW1D808"/>
<evidence type="ECO:0000259" key="16">
    <source>
        <dbReference type="SMART" id="SM00829"/>
    </source>
</evidence>
<dbReference type="InterPro" id="IPR002328">
    <property type="entry name" value="ADH_Zn_CS"/>
</dbReference>
<evidence type="ECO:0000256" key="15">
    <source>
        <dbReference type="RuleBase" id="RU361277"/>
    </source>
</evidence>
<dbReference type="SUPFAM" id="SSF51735">
    <property type="entry name" value="NAD(P)-binding Rossmann-fold domains"/>
    <property type="match status" value="1"/>
</dbReference>
<evidence type="ECO:0000256" key="3">
    <source>
        <dbReference type="ARBA" id="ARBA00022516"/>
    </source>
</evidence>
<sequence length="382" mass="42222">MVHSVSTLKNLFSYTRRFTNSAYVFNRQYTTNLTSSGSNVKELKSKKLMIYEFGDPASVVKMEEEKLRHPGTGEVLIEMLVASMNPADMNTIQGTYPIKPKLPGVPGHEGVGQVTIVGNDVNDLAVGDFVIPNIENFGTWRTHIVVPVSSLLKVPKNVPLVELSGIASNTSTAYRMLKDFVPLAPGDCVVQNGANSAVGQNVIQFCKALGFKSINIVRNRPDIDKLKEYLTDLGATYVLTEEELRSTQLFKSGEISSPKLALNCVGGKSASEIMRRLSQKGVVVTYGGMSREPVIIPTSLLIFKDISAKGFWMTRWTKENRDSEVRKHMLTEIMNLMISGKLKAPVHSLIPLSKYTEALQNLTNPKGFAGTKYIIDFRLEKS</sequence>
<evidence type="ECO:0000256" key="6">
    <source>
        <dbReference type="ARBA" id="ARBA00022946"/>
    </source>
</evidence>
<dbReference type="Pfam" id="PF08240">
    <property type="entry name" value="ADH_N"/>
    <property type="match status" value="1"/>
</dbReference>
<dbReference type="PROSITE" id="PS00059">
    <property type="entry name" value="ADH_ZINC"/>
    <property type="match status" value="1"/>
</dbReference>
<keyword evidence="6" id="KW-0809">Transit peptide</keyword>
<dbReference type="GO" id="GO:0006633">
    <property type="term" value="P:fatty acid biosynthetic process"/>
    <property type="evidence" value="ECO:0007669"/>
    <property type="project" value="UniProtKB-KW"/>
</dbReference>
<accession>A0AAW1D808</accession>
<evidence type="ECO:0000256" key="11">
    <source>
        <dbReference type="ARBA" id="ARBA00038963"/>
    </source>
</evidence>
<evidence type="ECO:0000256" key="9">
    <source>
        <dbReference type="ARBA" id="ARBA00023128"/>
    </source>
</evidence>
<dbReference type="FunFam" id="3.40.50.720:FF:000112">
    <property type="entry name" value="Enoyl-[acyl-carrier-protein] reductase 1, mitochondrial"/>
    <property type="match status" value="1"/>
</dbReference>
<comment type="cofactor">
    <cofactor evidence="15">
        <name>Zn(2+)</name>
        <dbReference type="ChEBI" id="CHEBI:29105"/>
    </cofactor>
</comment>
<dbReference type="InterPro" id="IPR020843">
    <property type="entry name" value="ER"/>
</dbReference>
<dbReference type="Gene3D" id="3.90.180.10">
    <property type="entry name" value="Medium-chain alcohol dehydrogenases, catalytic domain"/>
    <property type="match status" value="1"/>
</dbReference>
<keyword evidence="3" id="KW-0444">Lipid biosynthesis</keyword>
<dbReference type="InterPro" id="IPR013149">
    <property type="entry name" value="ADH-like_C"/>
</dbReference>
<dbReference type="InterPro" id="IPR013154">
    <property type="entry name" value="ADH-like_N"/>
</dbReference>
<evidence type="ECO:0000256" key="5">
    <source>
        <dbReference type="ARBA" id="ARBA00022857"/>
    </source>
</evidence>
<evidence type="ECO:0000256" key="12">
    <source>
        <dbReference type="ARBA" id="ARBA00041058"/>
    </source>
</evidence>
<keyword evidence="8" id="KW-0443">Lipid metabolism</keyword>
<protein>
    <recommendedName>
        <fullName evidence="12">Enoyl-[acyl-carrier-protein] reductase, mitochondrial</fullName>
        <ecNumber evidence="11">1.3.1.104</ecNumber>
    </recommendedName>
    <alternativeName>
        <fullName evidence="13">2-enoyl thioester reductase</fullName>
    </alternativeName>
</protein>
<comment type="catalytic activity">
    <reaction evidence="14">
        <text>a 2,3-saturated acyl-[ACP] + NADP(+) = a (2E)-enoyl-[ACP] + NADPH + H(+)</text>
        <dbReference type="Rhea" id="RHEA:22564"/>
        <dbReference type="Rhea" id="RHEA-COMP:9925"/>
        <dbReference type="Rhea" id="RHEA-COMP:9926"/>
        <dbReference type="ChEBI" id="CHEBI:15378"/>
        <dbReference type="ChEBI" id="CHEBI:57783"/>
        <dbReference type="ChEBI" id="CHEBI:58349"/>
        <dbReference type="ChEBI" id="CHEBI:78784"/>
        <dbReference type="ChEBI" id="CHEBI:78785"/>
        <dbReference type="EC" id="1.3.1.104"/>
    </reaction>
</comment>
<evidence type="ECO:0000313" key="18">
    <source>
        <dbReference type="Proteomes" id="UP001461498"/>
    </source>
</evidence>
<evidence type="ECO:0000256" key="1">
    <source>
        <dbReference type="ARBA" id="ARBA00004173"/>
    </source>
</evidence>
<dbReference type="Proteomes" id="UP001461498">
    <property type="component" value="Unassembled WGS sequence"/>
</dbReference>
<reference evidence="17 18" key="1">
    <citation type="submission" date="2022-12" db="EMBL/GenBank/DDBJ databases">
        <title>Chromosome-level genome assembly of true bugs.</title>
        <authorList>
            <person name="Ma L."/>
            <person name="Li H."/>
        </authorList>
    </citation>
    <scope>NUCLEOTIDE SEQUENCE [LARGE SCALE GENOMIC DNA]</scope>
    <source>
        <strain evidence="17">Lab_2022b</strain>
    </source>
</reference>
<dbReference type="CDD" id="cd08290">
    <property type="entry name" value="ETR"/>
    <property type="match status" value="1"/>
</dbReference>
<dbReference type="SMART" id="SM00829">
    <property type="entry name" value="PKS_ER"/>
    <property type="match status" value="1"/>
</dbReference>
<comment type="subcellular location">
    <subcellularLocation>
        <location evidence="1">Mitochondrion</location>
    </subcellularLocation>
</comment>
<dbReference type="EC" id="1.3.1.104" evidence="11"/>
<keyword evidence="4" id="KW-0276">Fatty acid metabolism</keyword>
<dbReference type="PANTHER" id="PTHR43981:SF2">
    <property type="entry name" value="ENOYL-[ACYL-CARRIER-PROTEIN] REDUCTASE, MITOCHONDRIAL"/>
    <property type="match status" value="1"/>
</dbReference>
<evidence type="ECO:0000313" key="17">
    <source>
        <dbReference type="EMBL" id="KAK9507154.1"/>
    </source>
</evidence>
<keyword evidence="18" id="KW-1185">Reference proteome</keyword>
<dbReference type="SUPFAM" id="SSF50129">
    <property type="entry name" value="GroES-like"/>
    <property type="match status" value="1"/>
</dbReference>
<feature type="domain" description="Enoyl reductase (ER)" evidence="16">
    <location>
        <begin position="54"/>
        <end position="367"/>
    </location>
</feature>
<comment type="similarity">
    <text evidence="2">Belongs to the zinc-containing alcohol dehydrogenase family. Quinone oxidoreductase subfamily.</text>
</comment>
<dbReference type="EMBL" id="JAPXFL010000004">
    <property type="protein sequence ID" value="KAK9507154.1"/>
    <property type="molecule type" value="Genomic_DNA"/>
</dbReference>
<organism evidence="17 18">
    <name type="scientific">Rhynocoris fuscipes</name>
    <dbReference type="NCBI Taxonomy" id="488301"/>
    <lineage>
        <taxon>Eukaryota</taxon>
        <taxon>Metazoa</taxon>
        <taxon>Ecdysozoa</taxon>
        <taxon>Arthropoda</taxon>
        <taxon>Hexapoda</taxon>
        <taxon>Insecta</taxon>
        <taxon>Pterygota</taxon>
        <taxon>Neoptera</taxon>
        <taxon>Paraneoptera</taxon>
        <taxon>Hemiptera</taxon>
        <taxon>Heteroptera</taxon>
        <taxon>Panheteroptera</taxon>
        <taxon>Cimicomorpha</taxon>
        <taxon>Reduviidae</taxon>
        <taxon>Harpactorinae</taxon>
        <taxon>Harpactorini</taxon>
        <taxon>Rhynocoris</taxon>
    </lineage>
</organism>
<keyword evidence="10" id="KW-0275">Fatty acid biosynthesis</keyword>
<keyword evidence="15" id="KW-0862">Zinc</keyword>
<proteinExistence type="inferred from homology"/>
<dbReference type="InterPro" id="IPR011032">
    <property type="entry name" value="GroES-like_sf"/>
</dbReference>
<evidence type="ECO:0000256" key="2">
    <source>
        <dbReference type="ARBA" id="ARBA00010371"/>
    </source>
</evidence>
<name>A0AAW1D808_9HEMI</name>
<dbReference type="InterPro" id="IPR051034">
    <property type="entry name" value="Mito_Enoyl-ACP_Reductase"/>
</dbReference>
<dbReference type="GO" id="GO:0005739">
    <property type="term" value="C:mitochondrion"/>
    <property type="evidence" value="ECO:0007669"/>
    <property type="project" value="UniProtKB-SubCell"/>
</dbReference>
<dbReference type="PANTHER" id="PTHR43981">
    <property type="entry name" value="ENOYL-[ACYL-CARRIER-PROTEIN] REDUCTASE, MITOCHONDRIAL"/>
    <property type="match status" value="1"/>
</dbReference>
<dbReference type="GO" id="GO:0141148">
    <property type="term" value="F:enoyl-[acyl-carrier-protein] reductase (NADPH) activity"/>
    <property type="evidence" value="ECO:0007669"/>
    <property type="project" value="UniProtKB-EC"/>
</dbReference>
<gene>
    <name evidence="17" type="ORF">O3M35_007066</name>
</gene>
<keyword evidence="5" id="KW-0521">NADP</keyword>
<dbReference type="InterPro" id="IPR036291">
    <property type="entry name" value="NAD(P)-bd_dom_sf"/>
</dbReference>
<dbReference type="Gene3D" id="3.40.50.720">
    <property type="entry name" value="NAD(P)-binding Rossmann-like Domain"/>
    <property type="match status" value="1"/>
</dbReference>